<comment type="caution">
    <text evidence="8">The sequence shown here is derived from an EMBL/GenBank/DDBJ whole genome shotgun (WGS) entry which is preliminary data.</text>
</comment>
<dbReference type="Pfam" id="PF00107">
    <property type="entry name" value="ADH_zinc_N"/>
    <property type="match status" value="1"/>
</dbReference>
<evidence type="ECO:0000313" key="9">
    <source>
        <dbReference type="Proteomes" id="UP000094444"/>
    </source>
</evidence>
<accession>A0A2P5I782</accession>
<evidence type="ECO:0000256" key="4">
    <source>
        <dbReference type="ARBA" id="ARBA00022833"/>
    </source>
</evidence>
<keyword evidence="3 6" id="KW-0479">Metal-binding</keyword>
<dbReference type="PROSITE" id="PS00059">
    <property type="entry name" value="ADH_ZINC"/>
    <property type="match status" value="1"/>
</dbReference>
<gene>
    <name evidence="8" type="ORF">DHEL01_v203242</name>
</gene>
<dbReference type="SUPFAM" id="SSF50129">
    <property type="entry name" value="GroES-like"/>
    <property type="match status" value="1"/>
</dbReference>
<dbReference type="PANTHER" id="PTHR43350">
    <property type="entry name" value="NAD-DEPENDENT ALCOHOL DEHYDROGENASE"/>
    <property type="match status" value="1"/>
</dbReference>
<sequence length="366" mass="38867">MATPEYSQTQAIVCRQPIGGKRQWALEQVAIAPPSDDEVIVEIVASGICHTDFICGSAPDEDVALGLPPYPRVLGHEGAGYVRSVGPKVTKVRRGYCRDFTAINFGGSTNGFVSSEPSTHGEAIGGSFFGQSSFSRLTRAKEKSVVRVTEFLQDDDDLKVLAPLGCGIQTGAGTITELAMAKPSDKVAIIGLGAVGQAALMAAKIRGCRTIIAIDRIPSRLELATSLGATHAVNTSLLTKSLTNEIMTITGGTGTTITVDATGVVPLIQEGVEFTANQGKMILLGLAPTDAGLEIPLVKYMFSGKSILGSMEGSVLPEDYIPNMIKWYHAGRFPVGKLINFYPVTEFHKALKDMEDGVAIKPVLLW</sequence>
<name>A0A2P5I782_DIAHE</name>
<evidence type="ECO:0000256" key="2">
    <source>
        <dbReference type="ARBA" id="ARBA00008072"/>
    </source>
</evidence>
<dbReference type="InterPro" id="IPR011032">
    <property type="entry name" value="GroES-like_sf"/>
</dbReference>
<dbReference type="InterPro" id="IPR013154">
    <property type="entry name" value="ADH-like_N"/>
</dbReference>
<dbReference type="AlphaFoldDB" id="A0A2P5I782"/>
<dbReference type="InterPro" id="IPR020843">
    <property type="entry name" value="ER"/>
</dbReference>
<dbReference type="SUPFAM" id="SSF51735">
    <property type="entry name" value="NAD(P)-binding Rossmann-fold domains"/>
    <property type="match status" value="1"/>
</dbReference>
<dbReference type="InterPro" id="IPR013149">
    <property type="entry name" value="ADH-like_C"/>
</dbReference>
<evidence type="ECO:0000259" key="7">
    <source>
        <dbReference type="SMART" id="SM00829"/>
    </source>
</evidence>
<dbReference type="Gene3D" id="3.90.180.10">
    <property type="entry name" value="Medium-chain alcohol dehydrogenases, catalytic domain"/>
    <property type="match status" value="1"/>
</dbReference>
<dbReference type="STRING" id="158607.A0A2P5I782"/>
<dbReference type="Pfam" id="PF08240">
    <property type="entry name" value="ADH_N"/>
    <property type="match status" value="1"/>
</dbReference>
<dbReference type="EMBL" id="MAVT02000192">
    <property type="protein sequence ID" value="POS78361.1"/>
    <property type="molecule type" value="Genomic_DNA"/>
</dbReference>
<dbReference type="GO" id="GO:0008270">
    <property type="term" value="F:zinc ion binding"/>
    <property type="evidence" value="ECO:0007669"/>
    <property type="project" value="InterPro"/>
</dbReference>
<feature type="domain" description="Enoyl reductase (ER)" evidence="7">
    <location>
        <begin position="19"/>
        <end position="364"/>
    </location>
</feature>
<evidence type="ECO:0000256" key="1">
    <source>
        <dbReference type="ARBA" id="ARBA00001947"/>
    </source>
</evidence>
<dbReference type="InterPro" id="IPR036291">
    <property type="entry name" value="NAD(P)-bd_dom_sf"/>
</dbReference>
<comment type="similarity">
    <text evidence="2 6">Belongs to the zinc-containing alcohol dehydrogenase family.</text>
</comment>
<dbReference type="GO" id="GO:0016491">
    <property type="term" value="F:oxidoreductase activity"/>
    <property type="evidence" value="ECO:0007669"/>
    <property type="project" value="UniProtKB-KW"/>
</dbReference>
<keyword evidence="9" id="KW-1185">Reference proteome</keyword>
<evidence type="ECO:0000256" key="6">
    <source>
        <dbReference type="RuleBase" id="RU361277"/>
    </source>
</evidence>
<organism evidence="8 9">
    <name type="scientific">Diaporthe helianthi</name>
    <dbReference type="NCBI Taxonomy" id="158607"/>
    <lineage>
        <taxon>Eukaryota</taxon>
        <taxon>Fungi</taxon>
        <taxon>Dikarya</taxon>
        <taxon>Ascomycota</taxon>
        <taxon>Pezizomycotina</taxon>
        <taxon>Sordariomycetes</taxon>
        <taxon>Sordariomycetidae</taxon>
        <taxon>Diaporthales</taxon>
        <taxon>Diaporthaceae</taxon>
        <taxon>Diaporthe</taxon>
    </lineage>
</organism>
<evidence type="ECO:0000256" key="5">
    <source>
        <dbReference type="ARBA" id="ARBA00023002"/>
    </source>
</evidence>
<dbReference type="InParanoid" id="A0A2P5I782"/>
<dbReference type="PANTHER" id="PTHR43350:SF2">
    <property type="entry name" value="GROES-LIKE ZINC-BINDING ALCOHOL DEHYDROGENASE FAMILY PROTEIN"/>
    <property type="match status" value="1"/>
</dbReference>
<evidence type="ECO:0000256" key="3">
    <source>
        <dbReference type="ARBA" id="ARBA00022723"/>
    </source>
</evidence>
<dbReference type="OrthoDB" id="1560166at2759"/>
<dbReference type="SMART" id="SM00829">
    <property type="entry name" value="PKS_ER"/>
    <property type="match status" value="1"/>
</dbReference>
<keyword evidence="4 6" id="KW-0862">Zinc</keyword>
<comment type="cofactor">
    <cofactor evidence="1 6">
        <name>Zn(2+)</name>
        <dbReference type="ChEBI" id="CHEBI:29105"/>
    </cofactor>
</comment>
<dbReference type="InterPro" id="IPR002328">
    <property type="entry name" value="ADH_Zn_CS"/>
</dbReference>
<dbReference type="Proteomes" id="UP000094444">
    <property type="component" value="Unassembled WGS sequence"/>
</dbReference>
<reference evidence="8" key="1">
    <citation type="submission" date="2017-09" db="EMBL/GenBank/DDBJ databases">
        <title>Polyketide synthases of a Diaporthe helianthi virulent isolate.</title>
        <authorList>
            <person name="Baroncelli R."/>
        </authorList>
    </citation>
    <scope>NUCLEOTIDE SEQUENCE [LARGE SCALE GENOMIC DNA]</scope>
    <source>
        <strain evidence="8">7/96</strain>
    </source>
</reference>
<evidence type="ECO:0000313" key="8">
    <source>
        <dbReference type="EMBL" id="POS78361.1"/>
    </source>
</evidence>
<protein>
    <recommendedName>
        <fullName evidence="7">Enoyl reductase (ER) domain-containing protein</fullName>
    </recommendedName>
</protein>
<dbReference type="Gene3D" id="3.40.50.720">
    <property type="entry name" value="NAD(P)-binding Rossmann-like Domain"/>
    <property type="match status" value="1"/>
</dbReference>
<keyword evidence="5" id="KW-0560">Oxidoreductase</keyword>
<proteinExistence type="inferred from homology"/>